<dbReference type="HOGENOM" id="CLU_035117_1_0_0"/>
<dbReference type="InterPro" id="IPR013328">
    <property type="entry name" value="6PGD_dom2"/>
</dbReference>
<evidence type="ECO:0000256" key="1">
    <source>
        <dbReference type="ARBA" id="ARBA00023002"/>
    </source>
</evidence>
<dbReference type="Pfam" id="PF14833">
    <property type="entry name" value="NAD_binding_11"/>
    <property type="match status" value="1"/>
</dbReference>
<gene>
    <name evidence="6" type="ordered locus">Plim_1371</name>
</gene>
<dbReference type="GO" id="GO:0008679">
    <property type="term" value="F:2-hydroxy-3-oxopropionate reductase activity"/>
    <property type="evidence" value="ECO:0007669"/>
    <property type="project" value="UniProtKB-EC"/>
</dbReference>
<dbReference type="KEGG" id="plm:Plim_1371"/>
<evidence type="ECO:0000256" key="2">
    <source>
        <dbReference type="ARBA" id="ARBA00023027"/>
    </source>
</evidence>
<keyword evidence="1 6" id="KW-0560">Oxidoreductase</keyword>
<keyword evidence="2" id="KW-0520">NAD</keyword>
<sequence length="307" mass="31989">MLEFAPGKTRIGWIGTGVMGRSMVGHLMNAGYTATIYTRSPEKAADLISRGAQWAATPAEVAANSDVVFSIVGFPSDVREVTLGTKGALAGAAANTVLVDMTTSEPSLAVEIYQAAKAKHVHAVDAPVSGGDIGAKNAALSIMVGGDAEVVNALQPLFSVMGKTIVHQGGPGAGQHTKMVNQILISTGMIGVCEALLYGYRAGLDLNTVMQSVGPGAAGSWSLSNLGPRMIANNFDPGFFVEHFIKDMGIALAESRRMGLSLPGLALAEQLYLSVKAKGFGRNGTHALMLALAEMSNIDWRNRTSNS</sequence>
<dbReference type="PANTHER" id="PTHR43060">
    <property type="entry name" value="3-HYDROXYISOBUTYRATE DEHYDROGENASE-LIKE 1, MITOCHONDRIAL-RELATED"/>
    <property type="match status" value="1"/>
</dbReference>
<evidence type="ECO:0000256" key="3">
    <source>
        <dbReference type="PIRSR" id="PIRSR000103-1"/>
    </source>
</evidence>
<dbReference type="InterPro" id="IPR008927">
    <property type="entry name" value="6-PGluconate_DH-like_C_sf"/>
</dbReference>
<dbReference type="Proteomes" id="UP000002220">
    <property type="component" value="Chromosome"/>
</dbReference>
<dbReference type="InterPro" id="IPR029154">
    <property type="entry name" value="HIBADH-like_NADP-bd"/>
</dbReference>
<dbReference type="Gene3D" id="3.40.50.720">
    <property type="entry name" value="NAD(P)-binding Rossmann-like Domain"/>
    <property type="match status" value="1"/>
</dbReference>
<protein>
    <submittedName>
        <fullName evidence="6">2-hydroxy-3-oxopropionate reductase</fullName>
        <ecNumber evidence="6">1.1.1.60</ecNumber>
    </submittedName>
</protein>
<dbReference type="STRING" id="521674.Plim_1371"/>
<proteinExistence type="predicted"/>
<keyword evidence="7" id="KW-1185">Reference proteome</keyword>
<name>D5SVD5_PLAL2</name>
<dbReference type="InterPro" id="IPR036291">
    <property type="entry name" value="NAD(P)-bd_dom_sf"/>
</dbReference>
<dbReference type="Gene3D" id="1.10.1040.10">
    <property type="entry name" value="N-(1-d-carboxylethyl)-l-norvaline Dehydrogenase, domain 2"/>
    <property type="match status" value="1"/>
</dbReference>
<dbReference type="InterPro" id="IPR015815">
    <property type="entry name" value="HIBADH-related"/>
</dbReference>
<feature type="domain" description="3-hydroxyisobutyrate dehydrogenase-like NAD-binding" evidence="5">
    <location>
        <begin position="172"/>
        <end position="289"/>
    </location>
</feature>
<evidence type="ECO:0000259" key="5">
    <source>
        <dbReference type="Pfam" id="PF14833"/>
    </source>
</evidence>
<dbReference type="EMBL" id="CP001744">
    <property type="protein sequence ID" value="ADG67205.1"/>
    <property type="molecule type" value="Genomic_DNA"/>
</dbReference>
<dbReference type="GO" id="GO:0050661">
    <property type="term" value="F:NADP binding"/>
    <property type="evidence" value="ECO:0007669"/>
    <property type="project" value="InterPro"/>
</dbReference>
<dbReference type="EC" id="1.1.1.60" evidence="6"/>
<dbReference type="InterPro" id="IPR006115">
    <property type="entry name" value="6PGDH_NADP-bd"/>
</dbReference>
<dbReference type="PANTHER" id="PTHR43060:SF15">
    <property type="entry name" value="3-HYDROXYISOBUTYRATE DEHYDROGENASE-LIKE 1, MITOCHONDRIAL-RELATED"/>
    <property type="match status" value="1"/>
</dbReference>
<accession>D5SVD5</accession>
<evidence type="ECO:0000259" key="4">
    <source>
        <dbReference type="Pfam" id="PF03446"/>
    </source>
</evidence>
<evidence type="ECO:0000313" key="7">
    <source>
        <dbReference type="Proteomes" id="UP000002220"/>
    </source>
</evidence>
<dbReference type="GO" id="GO:0051287">
    <property type="term" value="F:NAD binding"/>
    <property type="evidence" value="ECO:0007669"/>
    <property type="project" value="InterPro"/>
</dbReference>
<evidence type="ECO:0000313" key="6">
    <source>
        <dbReference type="EMBL" id="ADG67205.1"/>
    </source>
</evidence>
<feature type="active site" evidence="3">
    <location>
        <position position="178"/>
    </location>
</feature>
<dbReference type="SUPFAM" id="SSF51735">
    <property type="entry name" value="NAD(P)-binding Rossmann-fold domains"/>
    <property type="match status" value="1"/>
</dbReference>
<reference evidence="6 7" key="1">
    <citation type="journal article" date="2010" name="Stand. Genomic Sci.">
        <title>Complete genome sequence of Planctomyces limnophilus type strain (Mu 290).</title>
        <authorList>
            <person name="Labutti K."/>
            <person name="Sikorski J."/>
            <person name="Schneider S."/>
            <person name="Nolan M."/>
            <person name="Lucas S."/>
            <person name="Glavina Del Rio T."/>
            <person name="Tice H."/>
            <person name="Cheng J.F."/>
            <person name="Goodwin L."/>
            <person name="Pitluck S."/>
            <person name="Liolios K."/>
            <person name="Ivanova N."/>
            <person name="Mavromatis K."/>
            <person name="Mikhailova N."/>
            <person name="Pati A."/>
            <person name="Chen A."/>
            <person name="Palaniappan K."/>
            <person name="Land M."/>
            <person name="Hauser L."/>
            <person name="Chang Y.J."/>
            <person name="Jeffries C.D."/>
            <person name="Tindall B.J."/>
            <person name="Rohde M."/>
            <person name="Goker M."/>
            <person name="Woyke T."/>
            <person name="Bristow J."/>
            <person name="Eisen J.A."/>
            <person name="Markowitz V."/>
            <person name="Hugenholtz P."/>
            <person name="Kyrpides N.C."/>
            <person name="Klenk H.P."/>
            <person name="Lapidus A."/>
        </authorList>
    </citation>
    <scope>NUCLEOTIDE SEQUENCE [LARGE SCALE GENOMIC DNA]</scope>
    <source>
        <strain evidence="7">ATCC 43296 / DSM 3776 / IFAM 1008 / 290</strain>
    </source>
</reference>
<dbReference type="eggNOG" id="COG2084">
    <property type="taxonomic scope" value="Bacteria"/>
</dbReference>
<dbReference type="AlphaFoldDB" id="D5SVD5"/>
<dbReference type="Pfam" id="PF03446">
    <property type="entry name" value="NAD_binding_2"/>
    <property type="match status" value="1"/>
</dbReference>
<feature type="domain" description="6-phosphogluconate dehydrogenase NADP-binding" evidence="4">
    <location>
        <begin position="10"/>
        <end position="169"/>
    </location>
</feature>
<dbReference type="SUPFAM" id="SSF48179">
    <property type="entry name" value="6-phosphogluconate dehydrogenase C-terminal domain-like"/>
    <property type="match status" value="1"/>
</dbReference>
<organism evidence="6 7">
    <name type="scientific">Planctopirus limnophila (strain ATCC 43296 / DSM 3776 / IFAM 1008 / Mu 290)</name>
    <name type="common">Planctomyces limnophilus</name>
    <dbReference type="NCBI Taxonomy" id="521674"/>
    <lineage>
        <taxon>Bacteria</taxon>
        <taxon>Pseudomonadati</taxon>
        <taxon>Planctomycetota</taxon>
        <taxon>Planctomycetia</taxon>
        <taxon>Planctomycetales</taxon>
        <taxon>Planctomycetaceae</taxon>
        <taxon>Planctopirus</taxon>
    </lineage>
</organism>
<dbReference type="PIRSF" id="PIRSF000103">
    <property type="entry name" value="HIBADH"/>
    <property type="match status" value="1"/>
</dbReference>